<accession>A0AAE1P1Z3</accession>
<sequence>MNGGRVRGSENPINCEIRQMNQPSLGFSQLTFQYGVLGTGSGTTAATRTKRKTYTELPPFLIQGAADFPQLALDVLLHRCLY</sequence>
<gene>
    <name evidence="1" type="ORF">Pmani_028533</name>
</gene>
<name>A0AAE1P1Z3_9EUCA</name>
<proteinExistence type="predicted"/>
<organism evidence="1 2">
    <name type="scientific">Petrolisthes manimaculis</name>
    <dbReference type="NCBI Taxonomy" id="1843537"/>
    <lineage>
        <taxon>Eukaryota</taxon>
        <taxon>Metazoa</taxon>
        <taxon>Ecdysozoa</taxon>
        <taxon>Arthropoda</taxon>
        <taxon>Crustacea</taxon>
        <taxon>Multicrustacea</taxon>
        <taxon>Malacostraca</taxon>
        <taxon>Eumalacostraca</taxon>
        <taxon>Eucarida</taxon>
        <taxon>Decapoda</taxon>
        <taxon>Pleocyemata</taxon>
        <taxon>Anomura</taxon>
        <taxon>Galatheoidea</taxon>
        <taxon>Porcellanidae</taxon>
        <taxon>Petrolisthes</taxon>
    </lineage>
</organism>
<evidence type="ECO:0000313" key="1">
    <source>
        <dbReference type="EMBL" id="KAK4299186.1"/>
    </source>
</evidence>
<dbReference type="Proteomes" id="UP001292094">
    <property type="component" value="Unassembled WGS sequence"/>
</dbReference>
<dbReference type="AlphaFoldDB" id="A0AAE1P1Z3"/>
<evidence type="ECO:0000313" key="2">
    <source>
        <dbReference type="Proteomes" id="UP001292094"/>
    </source>
</evidence>
<comment type="caution">
    <text evidence="1">The sequence shown here is derived from an EMBL/GenBank/DDBJ whole genome shotgun (WGS) entry which is preliminary data.</text>
</comment>
<keyword evidence="2" id="KW-1185">Reference proteome</keyword>
<reference evidence="1" key="1">
    <citation type="submission" date="2023-11" db="EMBL/GenBank/DDBJ databases">
        <title>Genome assemblies of two species of porcelain crab, Petrolisthes cinctipes and Petrolisthes manimaculis (Anomura: Porcellanidae).</title>
        <authorList>
            <person name="Angst P."/>
        </authorList>
    </citation>
    <scope>NUCLEOTIDE SEQUENCE</scope>
    <source>
        <strain evidence="1">PB745_02</strain>
        <tissue evidence="1">Gill</tissue>
    </source>
</reference>
<protein>
    <submittedName>
        <fullName evidence="1">Uncharacterized protein</fullName>
    </submittedName>
</protein>
<dbReference type="EMBL" id="JAWZYT010003287">
    <property type="protein sequence ID" value="KAK4299186.1"/>
    <property type="molecule type" value="Genomic_DNA"/>
</dbReference>